<keyword evidence="1" id="KW-0472">Membrane</keyword>
<accession>A0A9W7FD32</accession>
<protein>
    <submittedName>
        <fullName evidence="2">Uncharacterized protein</fullName>
    </submittedName>
</protein>
<name>A0A9W7FD32_9STRA</name>
<gene>
    <name evidence="2" type="ORF">TrRE_jg13213</name>
</gene>
<feature type="transmembrane region" description="Helical" evidence="1">
    <location>
        <begin position="48"/>
        <end position="67"/>
    </location>
</feature>
<proteinExistence type="predicted"/>
<dbReference type="EMBL" id="BRXZ01000347">
    <property type="protein sequence ID" value="GMI09942.1"/>
    <property type="molecule type" value="Genomic_DNA"/>
</dbReference>
<evidence type="ECO:0000313" key="2">
    <source>
        <dbReference type="EMBL" id="GMI09942.1"/>
    </source>
</evidence>
<keyword evidence="3" id="KW-1185">Reference proteome</keyword>
<organism evidence="2 3">
    <name type="scientific">Triparma retinervis</name>
    <dbReference type="NCBI Taxonomy" id="2557542"/>
    <lineage>
        <taxon>Eukaryota</taxon>
        <taxon>Sar</taxon>
        <taxon>Stramenopiles</taxon>
        <taxon>Ochrophyta</taxon>
        <taxon>Bolidophyceae</taxon>
        <taxon>Parmales</taxon>
        <taxon>Triparmaceae</taxon>
        <taxon>Triparma</taxon>
    </lineage>
</organism>
<dbReference type="AlphaFoldDB" id="A0A9W7FD32"/>
<keyword evidence="1" id="KW-1133">Transmembrane helix</keyword>
<evidence type="ECO:0000313" key="3">
    <source>
        <dbReference type="Proteomes" id="UP001165082"/>
    </source>
</evidence>
<keyword evidence="1" id="KW-0812">Transmembrane</keyword>
<sequence length="131" mass="14333">MSFHSDEGVGLDGNGLDGFKELLQDPTLMGGFGDLTKSSGLGEEMALSGWRVGAFCIIAVAFNLTVYKRPQMKLLAEGSCRGVICFQKHAAAAFRHESVEQTSAARTILDLALKEQKHVENIKTRQYVEIE</sequence>
<dbReference type="Proteomes" id="UP001165082">
    <property type="component" value="Unassembled WGS sequence"/>
</dbReference>
<comment type="caution">
    <text evidence="2">The sequence shown here is derived from an EMBL/GenBank/DDBJ whole genome shotgun (WGS) entry which is preliminary data.</text>
</comment>
<evidence type="ECO:0000256" key="1">
    <source>
        <dbReference type="SAM" id="Phobius"/>
    </source>
</evidence>
<reference evidence="2" key="1">
    <citation type="submission" date="2022-07" db="EMBL/GenBank/DDBJ databases">
        <title>Genome analysis of Parmales, a sister group of diatoms, reveals the evolutionary specialization of diatoms from phago-mixotrophs to photoautotrophs.</title>
        <authorList>
            <person name="Ban H."/>
            <person name="Sato S."/>
            <person name="Yoshikawa S."/>
            <person name="Kazumasa Y."/>
            <person name="Nakamura Y."/>
            <person name="Ichinomiya M."/>
            <person name="Saitoh K."/>
            <person name="Sato N."/>
            <person name="Blanc-Mathieu R."/>
            <person name="Endo H."/>
            <person name="Kuwata A."/>
            <person name="Ogata H."/>
        </authorList>
    </citation>
    <scope>NUCLEOTIDE SEQUENCE</scope>
</reference>